<evidence type="ECO:0000256" key="2">
    <source>
        <dbReference type="ARBA" id="ARBA00022475"/>
    </source>
</evidence>
<comment type="subcellular location">
    <subcellularLocation>
        <location evidence="1">Cell membrane</location>
        <topology evidence="1">Multi-pass membrane protein</topology>
    </subcellularLocation>
</comment>
<evidence type="ECO:0000313" key="7">
    <source>
        <dbReference type="EMBL" id="MBO9152608.1"/>
    </source>
</evidence>
<accession>A0ABS3YD42</accession>
<feature type="transmembrane region" description="Helical" evidence="6">
    <location>
        <begin position="437"/>
        <end position="455"/>
    </location>
</feature>
<feature type="transmembrane region" description="Helical" evidence="6">
    <location>
        <begin position="346"/>
        <end position="366"/>
    </location>
</feature>
<dbReference type="EMBL" id="JAGHKP010000002">
    <property type="protein sequence ID" value="MBO9152608.1"/>
    <property type="molecule type" value="Genomic_DNA"/>
</dbReference>
<feature type="transmembrane region" description="Helical" evidence="6">
    <location>
        <begin position="82"/>
        <end position="104"/>
    </location>
</feature>
<feature type="transmembrane region" description="Helical" evidence="6">
    <location>
        <begin position="187"/>
        <end position="207"/>
    </location>
</feature>
<feature type="transmembrane region" description="Helical" evidence="6">
    <location>
        <begin position="228"/>
        <end position="250"/>
    </location>
</feature>
<feature type="transmembrane region" description="Helical" evidence="6">
    <location>
        <begin position="147"/>
        <end position="167"/>
    </location>
</feature>
<feature type="transmembrane region" description="Helical" evidence="6">
    <location>
        <begin position="43"/>
        <end position="62"/>
    </location>
</feature>
<organism evidence="7 8">
    <name type="scientific">Chitinophaga chungangae</name>
    <dbReference type="NCBI Taxonomy" id="2821488"/>
    <lineage>
        <taxon>Bacteria</taxon>
        <taxon>Pseudomonadati</taxon>
        <taxon>Bacteroidota</taxon>
        <taxon>Chitinophagia</taxon>
        <taxon>Chitinophagales</taxon>
        <taxon>Chitinophagaceae</taxon>
        <taxon>Chitinophaga</taxon>
    </lineage>
</organism>
<feature type="transmembrane region" description="Helical" evidence="6">
    <location>
        <begin position="309"/>
        <end position="334"/>
    </location>
</feature>
<reference evidence="8" key="1">
    <citation type="submission" date="2021-03" db="EMBL/GenBank/DDBJ databases">
        <title>Assistant Professor.</title>
        <authorList>
            <person name="Huq M.A."/>
        </authorList>
    </citation>
    <scope>NUCLEOTIDE SEQUENCE [LARGE SCALE GENOMIC DNA]</scope>
    <source>
        <strain evidence="8">MAH-28</strain>
    </source>
</reference>
<keyword evidence="2" id="KW-1003">Cell membrane</keyword>
<dbReference type="RefSeq" id="WP_209145594.1">
    <property type="nucleotide sequence ID" value="NZ_JAGHKP010000002.1"/>
</dbReference>
<feature type="transmembrane region" description="Helical" evidence="6">
    <location>
        <begin position="378"/>
        <end position="399"/>
    </location>
</feature>
<dbReference type="InterPro" id="IPR002797">
    <property type="entry name" value="Polysacc_synth"/>
</dbReference>
<evidence type="ECO:0000256" key="4">
    <source>
        <dbReference type="ARBA" id="ARBA00022989"/>
    </source>
</evidence>
<keyword evidence="8" id="KW-1185">Reference proteome</keyword>
<feature type="transmembrane region" description="Helical" evidence="6">
    <location>
        <begin position="12"/>
        <end position="37"/>
    </location>
</feature>
<proteinExistence type="predicted"/>
<keyword evidence="5 6" id="KW-0472">Membrane</keyword>
<evidence type="ECO:0000256" key="3">
    <source>
        <dbReference type="ARBA" id="ARBA00022692"/>
    </source>
</evidence>
<keyword evidence="3 6" id="KW-0812">Transmembrane</keyword>
<feature type="transmembrane region" description="Helical" evidence="6">
    <location>
        <begin position="461"/>
        <end position="482"/>
    </location>
</feature>
<dbReference type="PANTHER" id="PTHR30250:SF11">
    <property type="entry name" value="O-ANTIGEN TRANSPORTER-RELATED"/>
    <property type="match status" value="1"/>
</dbReference>
<dbReference type="Pfam" id="PF01943">
    <property type="entry name" value="Polysacc_synt"/>
    <property type="match status" value="1"/>
</dbReference>
<dbReference type="Proteomes" id="UP000679126">
    <property type="component" value="Unassembled WGS sequence"/>
</dbReference>
<comment type="caution">
    <text evidence="7">The sequence shown here is derived from an EMBL/GenBank/DDBJ whole genome shotgun (WGS) entry which is preliminary data.</text>
</comment>
<name>A0ABS3YD42_9BACT</name>
<evidence type="ECO:0000313" key="8">
    <source>
        <dbReference type="Proteomes" id="UP000679126"/>
    </source>
</evidence>
<evidence type="ECO:0000256" key="1">
    <source>
        <dbReference type="ARBA" id="ARBA00004651"/>
    </source>
</evidence>
<sequence length="498" mass="56602">MGNIKKLAGQTIWYGVPTIVQRMLGFILQLFLTSVFYAENFGVITQVYAFIPFMNIIFTYGIETSYFRFAQNTDKEQLYNTLSISLIASSTVFTALLLLAAGPMAAFLDLPGRSDLVMLAAGILFFDTLVTMPFSKLRQEGRPRKYALVKILTVTTQIALTVFLLTVCPRLYAKGYSWMGWYNPEAGVEYYMIANLLASFLGLVYIFREFFSFRWLFNKALWNEVIRYSMPLVVVGLGGMVNEMLSRLVFTKVSPFPPEVTQAQLGIFGANYKLAVLITVCIQAFRMGAEPFFFNQSRSEDAQHTYARVMKFFVMLLGAVFLVVALFLDFWVLLITRGPDKSYAQGMHIVPILAMATVFLGIYYNLTIWYKLTNRNMMGAWITLSGAVITVVLNIWWIPQFSYTGSAWATFCVYSFMMIVSYALGQKYYPVPYDVKRILFYLGLAALIYAGHAWLRSMHPGFWTMQVTGLLGIGIYMAVILYMERVEVVRLLGRRAAG</sequence>
<dbReference type="InterPro" id="IPR050833">
    <property type="entry name" value="Poly_Biosynth_Transport"/>
</dbReference>
<protein>
    <submittedName>
        <fullName evidence="7">Oligosaccharide flippase family protein</fullName>
    </submittedName>
</protein>
<feature type="transmembrane region" description="Helical" evidence="6">
    <location>
        <begin position="270"/>
        <end position="289"/>
    </location>
</feature>
<feature type="transmembrane region" description="Helical" evidence="6">
    <location>
        <begin position="405"/>
        <end position="425"/>
    </location>
</feature>
<evidence type="ECO:0000256" key="5">
    <source>
        <dbReference type="ARBA" id="ARBA00023136"/>
    </source>
</evidence>
<gene>
    <name evidence="7" type="ORF">J7I43_10330</name>
</gene>
<dbReference type="PANTHER" id="PTHR30250">
    <property type="entry name" value="PST FAMILY PREDICTED COLANIC ACID TRANSPORTER"/>
    <property type="match status" value="1"/>
</dbReference>
<feature type="transmembrane region" description="Helical" evidence="6">
    <location>
        <begin position="116"/>
        <end position="135"/>
    </location>
</feature>
<keyword evidence="4 6" id="KW-1133">Transmembrane helix</keyword>
<evidence type="ECO:0000256" key="6">
    <source>
        <dbReference type="SAM" id="Phobius"/>
    </source>
</evidence>